<comment type="similarity">
    <text evidence="12">Belongs to the dus family.</text>
</comment>
<accession>A0A1B7LIQ0</accession>
<feature type="binding site" evidence="14">
    <location>
        <begin position="225"/>
        <end position="226"/>
    </location>
    <ligand>
        <name>FMN</name>
        <dbReference type="ChEBI" id="CHEBI:58210"/>
    </ligand>
</feature>
<protein>
    <recommendedName>
        <fullName evidence="12">tRNA-dihydrouridine synthase</fullName>
        <ecNumber evidence="12">1.3.1.-</ecNumber>
    </recommendedName>
</protein>
<keyword evidence="7" id="KW-0521">NADP</keyword>
<dbReference type="GO" id="GO:0000049">
    <property type="term" value="F:tRNA binding"/>
    <property type="evidence" value="ECO:0007669"/>
    <property type="project" value="UniProtKB-KW"/>
</dbReference>
<evidence type="ECO:0000256" key="4">
    <source>
        <dbReference type="ARBA" id="ARBA00022630"/>
    </source>
</evidence>
<dbReference type="InterPro" id="IPR024036">
    <property type="entry name" value="tRNA-dHydroUridine_Synthase_C"/>
</dbReference>
<dbReference type="GO" id="GO:0017150">
    <property type="term" value="F:tRNA dihydrouridine synthase activity"/>
    <property type="evidence" value="ECO:0007669"/>
    <property type="project" value="InterPro"/>
</dbReference>
<dbReference type="Proteomes" id="UP000078532">
    <property type="component" value="Unassembled WGS sequence"/>
</dbReference>
<evidence type="ECO:0000256" key="11">
    <source>
        <dbReference type="ARBA" id="ARBA00048802"/>
    </source>
</evidence>
<evidence type="ECO:0000256" key="7">
    <source>
        <dbReference type="ARBA" id="ARBA00022857"/>
    </source>
</evidence>
<evidence type="ECO:0000313" key="17">
    <source>
        <dbReference type="Proteomes" id="UP000078532"/>
    </source>
</evidence>
<comment type="cofactor">
    <cofactor evidence="1 12 14">
        <name>FMN</name>
        <dbReference type="ChEBI" id="CHEBI:58210"/>
    </cofactor>
</comment>
<name>A0A1B7LIQ0_9FIRM</name>
<dbReference type="PANTHER" id="PTHR45846:SF1">
    <property type="entry name" value="TRNA-DIHYDROURIDINE(47) SYNTHASE [NAD(P)(+)]-LIKE"/>
    <property type="match status" value="1"/>
</dbReference>
<dbReference type="GO" id="GO:0050660">
    <property type="term" value="F:flavin adenine dinucleotide binding"/>
    <property type="evidence" value="ECO:0007669"/>
    <property type="project" value="InterPro"/>
</dbReference>
<keyword evidence="4 12" id="KW-0285">Flavoprotein</keyword>
<keyword evidence="14" id="KW-0547">Nucleotide-binding</keyword>
<dbReference type="NCBIfam" id="TIGR00737">
    <property type="entry name" value="nifR3_yhdG"/>
    <property type="match status" value="1"/>
</dbReference>
<evidence type="ECO:0000256" key="14">
    <source>
        <dbReference type="PIRSR" id="PIRSR006621-2"/>
    </source>
</evidence>
<dbReference type="EMBL" id="LYVF01000022">
    <property type="protein sequence ID" value="OAT86342.1"/>
    <property type="molecule type" value="Genomic_DNA"/>
</dbReference>
<keyword evidence="9 12" id="KW-0560">Oxidoreductase</keyword>
<dbReference type="RefSeq" id="WP_066666341.1">
    <property type="nucleotide sequence ID" value="NZ_LYVF01000022.1"/>
</dbReference>
<dbReference type="InterPro" id="IPR018517">
    <property type="entry name" value="tRNA_hU_synthase_CS"/>
</dbReference>
<keyword evidence="8" id="KW-0694">RNA-binding</keyword>
<evidence type="ECO:0000256" key="6">
    <source>
        <dbReference type="ARBA" id="ARBA00022694"/>
    </source>
</evidence>
<proteinExistence type="inferred from homology"/>
<comment type="caution">
    <text evidence="16">The sequence shown here is derived from an EMBL/GenBank/DDBJ whole genome shotgun (WGS) entry which is preliminary data.</text>
</comment>
<comment type="catalytic activity">
    <reaction evidence="10">
        <text>a 5,6-dihydrouridine in tRNA + NADP(+) = a uridine in tRNA + NADPH + H(+)</text>
        <dbReference type="Rhea" id="RHEA:23624"/>
        <dbReference type="Rhea" id="RHEA-COMP:13339"/>
        <dbReference type="Rhea" id="RHEA-COMP:13887"/>
        <dbReference type="ChEBI" id="CHEBI:15378"/>
        <dbReference type="ChEBI" id="CHEBI:57783"/>
        <dbReference type="ChEBI" id="CHEBI:58349"/>
        <dbReference type="ChEBI" id="CHEBI:65315"/>
        <dbReference type="ChEBI" id="CHEBI:74443"/>
    </reaction>
</comment>
<feature type="binding site" evidence="14">
    <location>
        <position position="71"/>
    </location>
    <ligand>
        <name>FMN</name>
        <dbReference type="ChEBI" id="CHEBI:58210"/>
    </ligand>
</feature>
<gene>
    <name evidence="16" type="ORF">A6M21_16810</name>
</gene>
<feature type="binding site" evidence="14">
    <location>
        <begin position="17"/>
        <end position="19"/>
    </location>
    <ligand>
        <name>FMN</name>
        <dbReference type="ChEBI" id="CHEBI:58210"/>
    </ligand>
</feature>
<dbReference type="OrthoDB" id="9764501at2"/>
<dbReference type="CDD" id="cd02801">
    <property type="entry name" value="DUS_like_FMN"/>
    <property type="match status" value="1"/>
</dbReference>
<evidence type="ECO:0000256" key="5">
    <source>
        <dbReference type="ARBA" id="ARBA00022643"/>
    </source>
</evidence>
<reference evidence="16 17" key="1">
    <citation type="submission" date="2016-04" db="EMBL/GenBank/DDBJ databases">
        <authorList>
            <person name="Evans L.H."/>
            <person name="Alamgir A."/>
            <person name="Owens N."/>
            <person name="Weber N.D."/>
            <person name="Virtaneva K."/>
            <person name="Barbian K."/>
            <person name="Babar A."/>
            <person name="Rosenke K."/>
        </authorList>
    </citation>
    <scope>NUCLEOTIDE SEQUENCE [LARGE SCALE GENOMIC DNA]</scope>
    <source>
        <strain evidence="16 17">LMa1</strain>
    </source>
</reference>
<comment type="function">
    <text evidence="2 12">Catalyzes the synthesis of 5,6-dihydrouridine (D), a modified base found in the D-loop of most tRNAs, via the reduction of the C5-C6 double bond in target uridines.</text>
</comment>
<evidence type="ECO:0000256" key="3">
    <source>
        <dbReference type="ARBA" id="ARBA00022555"/>
    </source>
</evidence>
<dbReference type="InterPro" id="IPR004652">
    <property type="entry name" value="DusB-like"/>
</dbReference>
<sequence length="321" mass="34371">MFYIGGVKIDNPVVAAPMAGVTDRAYRVLAREAGCGLVFTEMVSDRALLYGNPRTGLIINHAGEKGPLAVQLFGADPDYMAAAAELAAATGADIIDINMGCPTPKIVRNGEGAALMKNPSLAARIVSAVAGRVNVPVTVKMRRGWDESSVNAVEMARRVEASGAAAVTVHGRTRAQFYSGRADWQIIRAVGEAVAIPVIGNGDVCSPQDARRMLAETGCAAVMIGRASLGNPWIFRRTVRYLATGELPPLPDAAERLQTALRHLDLLIALKGGRVAVWEMRKHAAWYSKGIRGAARMRDRINQAPTVEELRAVLKETFECA</sequence>
<evidence type="ECO:0000256" key="9">
    <source>
        <dbReference type="ARBA" id="ARBA00023002"/>
    </source>
</evidence>
<evidence type="ECO:0000256" key="2">
    <source>
        <dbReference type="ARBA" id="ARBA00002790"/>
    </source>
</evidence>
<dbReference type="EC" id="1.3.1.-" evidence="12"/>
<feature type="binding site" evidence="14">
    <location>
        <position position="140"/>
    </location>
    <ligand>
        <name>FMN</name>
        <dbReference type="ChEBI" id="CHEBI:58210"/>
    </ligand>
</feature>
<feature type="domain" description="DUS-like FMN-binding" evidence="15">
    <location>
        <begin position="15"/>
        <end position="317"/>
    </location>
</feature>
<dbReference type="InterPro" id="IPR035587">
    <property type="entry name" value="DUS-like_FMN-bd"/>
</dbReference>
<dbReference type="Gene3D" id="1.10.1200.80">
    <property type="entry name" value="Putative flavin oxidoreducatase, domain 2"/>
    <property type="match status" value="1"/>
</dbReference>
<dbReference type="Gene3D" id="3.20.20.70">
    <property type="entry name" value="Aldolase class I"/>
    <property type="match status" value="1"/>
</dbReference>
<keyword evidence="3" id="KW-0820">tRNA-binding</keyword>
<dbReference type="PIRSF" id="PIRSF006621">
    <property type="entry name" value="Dus"/>
    <property type="match status" value="1"/>
</dbReference>
<evidence type="ECO:0000256" key="8">
    <source>
        <dbReference type="ARBA" id="ARBA00022884"/>
    </source>
</evidence>
<evidence type="ECO:0000256" key="1">
    <source>
        <dbReference type="ARBA" id="ARBA00001917"/>
    </source>
</evidence>
<keyword evidence="6 12" id="KW-0819">tRNA processing</keyword>
<feature type="active site" description="Proton donor" evidence="13">
    <location>
        <position position="101"/>
    </location>
</feature>
<keyword evidence="5 12" id="KW-0288">FMN</keyword>
<feature type="binding site" evidence="14">
    <location>
        <position position="170"/>
    </location>
    <ligand>
        <name>FMN</name>
        <dbReference type="ChEBI" id="CHEBI:58210"/>
    </ligand>
</feature>
<comment type="catalytic activity">
    <reaction evidence="11">
        <text>a 5,6-dihydrouridine in tRNA + NAD(+) = a uridine in tRNA + NADH + H(+)</text>
        <dbReference type="Rhea" id="RHEA:54452"/>
        <dbReference type="Rhea" id="RHEA-COMP:13339"/>
        <dbReference type="Rhea" id="RHEA-COMP:13887"/>
        <dbReference type="ChEBI" id="CHEBI:15378"/>
        <dbReference type="ChEBI" id="CHEBI:57540"/>
        <dbReference type="ChEBI" id="CHEBI:57945"/>
        <dbReference type="ChEBI" id="CHEBI:65315"/>
        <dbReference type="ChEBI" id="CHEBI:74443"/>
    </reaction>
</comment>
<dbReference type="AlphaFoldDB" id="A0A1B7LIQ0"/>
<dbReference type="PROSITE" id="PS01136">
    <property type="entry name" value="UPF0034"/>
    <property type="match status" value="1"/>
</dbReference>
<evidence type="ECO:0000256" key="10">
    <source>
        <dbReference type="ARBA" id="ARBA00048205"/>
    </source>
</evidence>
<dbReference type="InterPro" id="IPR001269">
    <property type="entry name" value="DUS_fam"/>
</dbReference>
<dbReference type="Pfam" id="PF01207">
    <property type="entry name" value="Dus"/>
    <property type="match status" value="1"/>
</dbReference>
<organism evidence="16 17">
    <name type="scientific">Desulfotomaculum copahuensis</name>
    <dbReference type="NCBI Taxonomy" id="1838280"/>
    <lineage>
        <taxon>Bacteria</taxon>
        <taxon>Bacillati</taxon>
        <taxon>Bacillota</taxon>
        <taxon>Clostridia</taxon>
        <taxon>Eubacteriales</taxon>
        <taxon>Desulfotomaculaceae</taxon>
        <taxon>Desulfotomaculum</taxon>
    </lineage>
</organism>
<dbReference type="InterPro" id="IPR013785">
    <property type="entry name" value="Aldolase_TIM"/>
</dbReference>
<evidence type="ECO:0000259" key="15">
    <source>
        <dbReference type="Pfam" id="PF01207"/>
    </source>
</evidence>
<dbReference type="SUPFAM" id="SSF51395">
    <property type="entry name" value="FMN-linked oxidoreductases"/>
    <property type="match status" value="1"/>
</dbReference>
<dbReference type="STRING" id="1838280.A6M21_16810"/>
<dbReference type="PANTHER" id="PTHR45846">
    <property type="entry name" value="TRNA-DIHYDROURIDINE(47) SYNTHASE [NAD(P)(+)]-LIKE"/>
    <property type="match status" value="1"/>
</dbReference>
<keyword evidence="17" id="KW-1185">Reference proteome</keyword>
<evidence type="ECO:0000256" key="13">
    <source>
        <dbReference type="PIRSR" id="PIRSR006621-1"/>
    </source>
</evidence>
<evidence type="ECO:0000313" key="16">
    <source>
        <dbReference type="EMBL" id="OAT86342.1"/>
    </source>
</evidence>
<evidence type="ECO:0000256" key="12">
    <source>
        <dbReference type="PIRNR" id="PIRNR006621"/>
    </source>
</evidence>